<name>A0A3Q0R6L5_AMPCI</name>
<organism evidence="1 2">
    <name type="scientific">Amphilophus citrinellus</name>
    <name type="common">Midas cichlid</name>
    <name type="synonym">Cichlasoma citrinellum</name>
    <dbReference type="NCBI Taxonomy" id="61819"/>
    <lineage>
        <taxon>Eukaryota</taxon>
        <taxon>Metazoa</taxon>
        <taxon>Chordata</taxon>
        <taxon>Craniata</taxon>
        <taxon>Vertebrata</taxon>
        <taxon>Euteleostomi</taxon>
        <taxon>Actinopterygii</taxon>
        <taxon>Neopterygii</taxon>
        <taxon>Teleostei</taxon>
        <taxon>Neoteleostei</taxon>
        <taxon>Acanthomorphata</taxon>
        <taxon>Ovalentaria</taxon>
        <taxon>Cichlomorphae</taxon>
        <taxon>Cichliformes</taxon>
        <taxon>Cichlidae</taxon>
        <taxon>New World cichlids</taxon>
        <taxon>Cichlasomatinae</taxon>
        <taxon>Heroini</taxon>
        <taxon>Amphilophus</taxon>
    </lineage>
</organism>
<proteinExistence type="predicted"/>
<keyword evidence="2" id="KW-1185">Reference proteome</keyword>
<dbReference type="STRING" id="61819.ENSACIP00000005782"/>
<protein>
    <submittedName>
        <fullName evidence="1">Uncharacterized protein</fullName>
    </submittedName>
</protein>
<dbReference type="Proteomes" id="UP000261340">
    <property type="component" value="Unplaced"/>
</dbReference>
<evidence type="ECO:0000313" key="2">
    <source>
        <dbReference type="Proteomes" id="UP000261340"/>
    </source>
</evidence>
<dbReference type="GeneTree" id="ENSGT00940000177608"/>
<sequence length="72" mass="7848">MSVTWFLEDACVFYQKKKRVLLVRSCRLLVCPLMLTAGPSVPVAPQQAYGYGYQAPAGYGQPAAQPGFGYGM</sequence>
<reference evidence="1" key="2">
    <citation type="submission" date="2025-09" db="UniProtKB">
        <authorList>
            <consortium name="Ensembl"/>
        </authorList>
    </citation>
    <scope>IDENTIFICATION</scope>
</reference>
<dbReference type="AlphaFoldDB" id="A0A3Q0R6L5"/>
<evidence type="ECO:0000313" key="1">
    <source>
        <dbReference type="Ensembl" id="ENSACIP00000005782.1"/>
    </source>
</evidence>
<dbReference type="Ensembl" id="ENSACIT00000005959.1">
    <property type="protein sequence ID" value="ENSACIP00000005782.1"/>
    <property type="gene ID" value="ENSACIG00000004566.1"/>
</dbReference>
<reference evidence="1" key="1">
    <citation type="submission" date="2025-08" db="UniProtKB">
        <authorList>
            <consortium name="Ensembl"/>
        </authorList>
    </citation>
    <scope>IDENTIFICATION</scope>
</reference>
<accession>A0A3Q0R6L5</accession>